<evidence type="ECO:0000313" key="14">
    <source>
        <dbReference type="Proteomes" id="UP000824219"/>
    </source>
</evidence>
<dbReference type="GO" id="GO:0005819">
    <property type="term" value="C:spindle"/>
    <property type="evidence" value="ECO:0007669"/>
    <property type="project" value="UniProtKB-SubCell"/>
</dbReference>
<evidence type="ECO:0000256" key="7">
    <source>
        <dbReference type="ARBA" id="ARBA00023054"/>
    </source>
</evidence>
<accession>A0A9D3NA38</accession>
<feature type="region of interest" description="Disordered" evidence="12">
    <location>
        <begin position="180"/>
        <end position="225"/>
    </location>
</feature>
<keyword evidence="7 11" id="KW-0175">Coiled coil</keyword>
<dbReference type="GO" id="GO:0005813">
    <property type="term" value="C:centrosome"/>
    <property type="evidence" value="ECO:0007669"/>
    <property type="project" value="TreeGrafter"/>
</dbReference>
<comment type="caution">
    <text evidence="13">The sequence shown here is derived from an EMBL/GenBank/DDBJ whole genome shotgun (WGS) entry which is preliminary data.</text>
</comment>
<feature type="coiled-coil region" evidence="11">
    <location>
        <begin position="575"/>
        <end position="602"/>
    </location>
</feature>
<feature type="compositionally biased region" description="Polar residues" evidence="12">
    <location>
        <begin position="542"/>
        <end position="552"/>
    </location>
</feature>
<dbReference type="GO" id="GO:0005814">
    <property type="term" value="C:centriole"/>
    <property type="evidence" value="ECO:0007669"/>
    <property type="project" value="UniProtKB-SubCell"/>
</dbReference>
<feature type="compositionally biased region" description="Polar residues" evidence="12">
    <location>
        <begin position="661"/>
        <end position="676"/>
    </location>
</feature>
<evidence type="ECO:0000256" key="5">
    <source>
        <dbReference type="ARBA" id="ARBA00022618"/>
    </source>
</evidence>
<evidence type="ECO:0000256" key="12">
    <source>
        <dbReference type="SAM" id="MobiDB-lite"/>
    </source>
</evidence>
<dbReference type="InterPro" id="IPR031387">
    <property type="entry name" value="SPICE1"/>
</dbReference>
<name>A0A9D3NA38_9TELE</name>
<evidence type="ECO:0000256" key="4">
    <source>
        <dbReference type="ARBA" id="ARBA00022490"/>
    </source>
</evidence>
<dbReference type="AlphaFoldDB" id="A0A9D3NA38"/>
<dbReference type="Proteomes" id="UP000824219">
    <property type="component" value="Linkage Group LG23"/>
</dbReference>
<evidence type="ECO:0000256" key="1">
    <source>
        <dbReference type="ARBA" id="ARBA00004114"/>
    </source>
</evidence>
<dbReference type="GO" id="GO:0051301">
    <property type="term" value="P:cell division"/>
    <property type="evidence" value="ECO:0007669"/>
    <property type="project" value="UniProtKB-KW"/>
</dbReference>
<protein>
    <recommendedName>
        <fullName evidence="3">Spindle and centriole-associated protein 1</fullName>
    </recommendedName>
    <alternativeName>
        <fullName evidence="10">Coiled-coil domain-containing protein 52</fullName>
    </alternativeName>
</protein>
<reference evidence="13 14" key="1">
    <citation type="submission" date="2021-06" db="EMBL/GenBank/DDBJ databases">
        <title>Chromosome-level genome assembly of the red-tail catfish (Hemibagrus wyckioides).</title>
        <authorList>
            <person name="Shao F."/>
        </authorList>
    </citation>
    <scope>NUCLEOTIDE SEQUENCE [LARGE SCALE GENOMIC DNA]</scope>
    <source>
        <strain evidence="13">EC202008001</strain>
        <tissue evidence="13">Blood</tissue>
    </source>
</reference>
<keyword evidence="6" id="KW-0498">Mitosis</keyword>
<feature type="compositionally biased region" description="Low complexity" evidence="12">
    <location>
        <begin position="606"/>
        <end position="625"/>
    </location>
</feature>
<evidence type="ECO:0000256" key="11">
    <source>
        <dbReference type="SAM" id="Coils"/>
    </source>
</evidence>
<feature type="region of interest" description="Disordered" evidence="12">
    <location>
        <begin position="258"/>
        <end position="293"/>
    </location>
</feature>
<feature type="region of interest" description="Disordered" evidence="12">
    <location>
        <begin position="124"/>
        <end position="149"/>
    </location>
</feature>
<dbReference type="EMBL" id="JAHKSW010000023">
    <property type="protein sequence ID" value="KAG7317593.1"/>
    <property type="molecule type" value="Genomic_DNA"/>
</dbReference>
<feature type="region of interest" description="Disordered" evidence="12">
    <location>
        <begin position="542"/>
        <end position="573"/>
    </location>
</feature>
<dbReference type="Pfam" id="PF15678">
    <property type="entry name" value="SPICE"/>
    <property type="match status" value="1"/>
</dbReference>
<keyword evidence="5" id="KW-0132">Cell division</keyword>
<keyword evidence="8" id="KW-0206">Cytoskeleton</keyword>
<keyword evidence="4" id="KW-0963">Cytoplasm</keyword>
<feature type="region of interest" description="Disordered" evidence="12">
    <location>
        <begin position="603"/>
        <end position="681"/>
    </location>
</feature>
<dbReference type="GO" id="GO:0090307">
    <property type="term" value="P:mitotic spindle assembly"/>
    <property type="evidence" value="ECO:0007669"/>
    <property type="project" value="InterPro"/>
</dbReference>
<evidence type="ECO:0000256" key="8">
    <source>
        <dbReference type="ARBA" id="ARBA00023212"/>
    </source>
</evidence>
<sequence>MSFVRINRRPVRTKKGSVPKKEWVSTVNDLSVHKSTTEELSRRHDMHRSRNRAAAQWELREKMLKKRKPRETSPPGLDQTRLRLFREVFSDHYELQDVLARSDRALAVVKDLFGDAPRRQKGFPSVTMAPDCESDSELPVLQKPDPPTQLSLLSQSMMDQQALNEVDDSPVEHGEDLQDVSVSFDSETCRPKRKTCKAKPPVWRTAQQPQQQNLPQTPCNTTSSDSHAALNATVAVQRIKSRQPQSEADQSTALINQVLNPEPSPSHSGGKGRSFGTTRGRSPEASGFSSHTANHSSLEMLQDMLAQVETELDCLEPKDLFGPSEQSELQPGRGLTGFSVSLVGTLGRIVGHLRKRDEEAHVRRRMEEEMKEQRSLIDALTAECLTLREESAALKANLQERMSELEQRLDMVILAMGELGKDRDTQGEEEKAPRRGLQSVPAERDQDEAVPVPPAVLLSPPHQRDSRAPPNARARSLHFEDSRTPCSGSPGESDISHTPSSFASLPESVLPRPAPLLNQLSQDAMLEQIAELTRQNTMIRAQLEQSHASPTQRSDRGASPTAEPQPTQQGVDDSVRLMEDRLQELNRQSAAARAKLLELIDQQRQTTSHSASPSISPIPLQSTSPHTVTGRRTPEVCVSVPEQAQPSHSRTNSRRSAEAVSPQNVEGRQKHSSTQVDKLKGEGWFALSAHVRKLE</sequence>
<proteinExistence type="predicted"/>
<evidence type="ECO:0000256" key="10">
    <source>
        <dbReference type="ARBA" id="ARBA00030722"/>
    </source>
</evidence>
<dbReference type="GO" id="GO:0046599">
    <property type="term" value="P:regulation of centriole replication"/>
    <property type="evidence" value="ECO:0007669"/>
    <property type="project" value="TreeGrafter"/>
</dbReference>
<feature type="compositionally biased region" description="Low complexity" evidence="12">
    <location>
        <begin position="207"/>
        <end position="222"/>
    </location>
</feature>
<evidence type="ECO:0000256" key="2">
    <source>
        <dbReference type="ARBA" id="ARBA00004186"/>
    </source>
</evidence>
<dbReference type="PANTHER" id="PTHR31167">
    <property type="entry name" value="SPINDLE AND CENTRIOLE ASSOCIATED PROTEIN 1 SPICE1"/>
    <property type="match status" value="1"/>
</dbReference>
<feature type="region of interest" description="Disordered" evidence="12">
    <location>
        <begin position="420"/>
        <end position="507"/>
    </location>
</feature>
<evidence type="ECO:0000313" key="13">
    <source>
        <dbReference type="EMBL" id="KAG7317593.1"/>
    </source>
</evidence>
<feature type="compositionally biased region" description="Basic and acidic residues" evidence="12">
    <location>
        <begin position="420"/>
        <end position="433"/>
    </location>
</feature>
<evidence type="ECO:0000256" key="3">
    <source>
        <dbReference type="ARBA" id="ARBA00018313"/>
    </source>
</evidence>
<gene>
    <name evidence="13" type="ORF">KOW79_018628</name>
</gene>
<feature type="compositionally biased region" description="Polar residues" evidence="12">
    <location>
        <begin position="562"/>
        <end position="571"/>
    </location>
</feature>
<feature type="coiled-coil region" evidence="11">
    <location>
        <begin position="363"/>
        <end position="415"/>
    </location>
</feature>
<evidence type="ECO:0000256" key="9">
    <source>
        <dbReference type="ARBA" id="ARBA00023306"/>
    </source>
</evidence>
<comment type="subcellular location">
    <subcellularLocation>
        <location evidence="1">Cytoplasm</location>
        <location evidence="1">Cytoskeleton</location>
        <location evidence="1">Microtubule organizing center</location>
        <location evidence="1">Centrosome</location>
        <location evidence="1">Centriole</location>
    </subcellularLocation>
    <subcellularLocation>
        <location evidence="2">Cytoplasm</location>
        <location evidence="2">Cytoskeleton</location>
        <location evidence="2">Spindle</location>
    </subcellularLocation>
</comment>
<dbReference type="OrthoDB" id="6361178at2759"/>
<organism evidence="13 14">
    <name type="scientific">Hemibagrus wyckioides</name>
    <dbReference type="NCBI Taxonomy" id="337641"/>
    <lineage>
        <taxon>Eukaryota</taxon>
        <taxon>Metazoa</taxon>
        <taxon>Chordata</taxon>
        <taxon>Craniata</taxon>
        <taxon>Vertebrata</taxon>
        <taxon>Euteleostomi</taxon>
        <taxon>Actinopterygii</taxon>
        <taxon>Neopterygii</taxon>
        <taxon>Teleostei</taxon>
        <taxon>Ostariophysi</taxon>
        <taxon>Siluriformes</taxon>
        <taxon>Bagridae</taxon>
        <taxon>Hemibagrus</taxon>
    </lineage>
</organism>
<dbReference type="GO" id="GO:0051310">
    <property type="term" value="P:metaphase chromosome alignment"/>
    <property type="evidence" value="ECO:0007669"/>
    <property type="project" value="TreeGrafter"/>
</dbReference>
<keyword evidence="9" id="KW-0131">Cell cycle</keyword>
<dbReference type="PANTHER" id="PTHR31167:SF3">
    <property type="entry name" value="SPINDLE AND CENTRIOLE-ASSOCIATED PROTEIN 1"/>
    <property type="match status" value="1"/>
</dbReference>
<evidence type="ECO:0000256" key="6">
    <source>
        <dbReference type="ARBA" id="ARBA00022776"/>
    </source>
</evidence>
<keyword evidence="14" id="KW-1185">Reference proteome</keyword>